<dbReference type="Gene3D" id="3.40.50.2000">
    <property type="entry name" value="Glycogen Phosphorylase B"/>
    <property type="match status" value="2"/>
</dbReference>
<evidence type="ECO:0000256" key="2">
    <source>
        <dbReference type="ARBA" id="ARBA00022679"/>
    </source>
</evidence>
<dbReference type="Pfam" id="PF01075">
    <property type="entry name" value="Glyco_transf_9"/>
    <property type="match status" value="1"/>
</dbReference>
<dbReference type="CDD" id="cd03789">
    <property type="entry name" value="GT9_LPS_heptosyltransferase"/>
    <property type="match status" value="1"/>
</dbReference>
<protein>
    <submittedName>
        <fullName evidence="3">Glycosyltransferase family 9 protein</fullName>
    </submittedName>
</protein>
<proteinExistence type="predicted"/>
<dbReference type="InterPro" id="IPR051199">
    <property type="entry name" value="LPS_LOS_Heptosyltrfase"/>
</dbReference>
<dbReference type="PANTHER" id="PTHR30160:SF1">
    <property type="entry name" value="LIPOPOLYSACCHARIDE 1,2-N-ACETYLGLUCOSAMINETRANSFERASE-RELATED"/>
    <property type="match status" value="1"/>
</dbReference>
<reference evidence="3 4" key="1">
    <citation type="submission" date="2024-10" db="EMBL/GenBank/DDBJ databases">
        <title>The Natural Products Discovery Center: Release of the First 8490 Sequenced Strains for Exploring Actinobacteria Biosynthetic Diversity.</title>
        <authorList>
            <person name="Kalkreuter E."/>
            <person name="Kautsar S.A."/>
            <person name="Yang D."/>
            <person name="Bader C.D."/>
            <person name="Teijaro C.N."/>
            <person name="Fluegel L."/>
            <person name="Davis C.M."/>
            <person name="Simpson J.R."/>
            <person name="Lauterbach L."/>
            <person name="Steele A.D."/>
            <person name="Gui C."/>
            <person name="Meng S."/>
            <person name="Li G."/>
            <person name="Viehrig K."/>
            <person name="Ye F."/>
            <person name="Su P."/>
            <person name="Kiefer A.F."/>
            <person name="Nichols A."/>
            <person name="Cepeda A.J."/>
            <person name="Yan W."/>
            <person name="Fan B."/>
            <person name="Jiang Y."/>
            <person name="Adhikari A."/>
            <person name="Zheng C.-J."/>
            <person name="Schuster L."/>
            <person name="Cowan T.M."/>
            <person name="Smanski M.J."/>
            <person name="Chevrette M.G."/>
            <person name="De Carvalho L.P.S."/>
            <person name="Shen B."/>
        </authorList>
    </citation>
    <scope>NUCLEOTIDE SEQUENCE [LARGE SCALE GENOMIC DNA]</scope>
    <source>
        <strain evidence="3 4">NPDC019275</strain>
    </source>
</reference>
<dbReference type="EMBL" id="JBIRYO010000009">
    <property type="protein sequence ID" value="MFI2475060.1"/>
    <property type="molecule type" value="Genomic_DNA"/>
</dbReference>
<organism evidence="3 4">
    <name type="scientific">Nocardia xishanensis</name>
    <dbReference type="NCBI Taxonomy" id="238964"/>
    <lineage>
        <taxon>Bacteria</taxon>
        <taxon>Bacillati</taxon>
        <taxon>Actinomycetota</taxon>
        <taxon>Actinomycetes</taxon>
        <taxon>Mycobacteriales</taxon>
        <taxon>Nocardiaceae</taxon>
        <taxon>Nocardia</taxon>
    </lineage>
</organism>
<evidence type="ECO:0000313" key="3">
    <source>
        <dbReference type="EMBL" id="MFI2475060.1"/>
    </source>
</evidence>
<evidence type="ECO:0000313" key="4">
    <source>
        <dbReference type="Proteomes" id="UP001611415"/>
    </source>
</evidence>
<comment type="caution">
    <text evidence="3">The sequence shown here is derived from an EMBL/GenBank/DDBJ whole genome shotgun (WGS) entry which is preliminary data.</text>
</comment>
<sequence length="348" mass="35906">MTGHVLAARLDSAGDVLVTGPAVRAVAARADRVTFLAGPRGRAAAELLPGVHRVLEFQAGWVDFDPPPVTATTIDDLRTDIASLGVDEALIFTSYHQSPLPLALVLRTAGVRRICAISTDYPGSLLDVRHQPDEDLPEPVRAVSLARAAGYPATDTSLRIRADLPDARALAGDPGYVVFHPGAAVPARRMSAERSASIVAALCRAGHRVLVTGSREERELTAAAAAGVAEDLGGATDFAMLAAVLRDAGVVVAPNTAAAHLAAAVGTPIVSLFAPVVPACRWAPHGVPTILLGDQSAACAGSRARTCPMPGHPCLEEIEDDAVVAAVARLAGIERSLGAEDDLARRGA</sequence>
<keyword evidence="1" id="KW-0328">Glycosyltransferase</keyword>
<dbReference type="PANTHER" id="PTHR30160">
    <property type="entry name" value="TETRAACYLDISACCHARIDE 4'-KINASE-RELATED"/>
    <property type="match status" value="1"/>
</dbReference>
<dbReference type="SUPFAM" id="SSF53756">
    <property type="entry name" value="UDP-Glycosyltransferase/glycogen phosphorylase"/>
    <property type="match status" value="1"/>
</dbReference>
<dbReference type="RefSeq" id="WP_397092939.1">
    <property type="nucleotide sequence ID" value="NZ_JBIRYO010000009.1"/>
</dbReference>
<evidence type="ECO:0000256" key="1">
    <source>
        <dbReference type="ARBA" id="ARBA00022676"/>
    </source>
</evidence>
<gene>
    <name evidence="3" type="ORF">ACH49W_16915</name>
</gene>
<name>A0ABW7X1U5_9NOCA</name>
<keyword evidence="4" id="KW-1185">Reference proteome</keyword>
<keyword evidence="2" id="KW-0808">Transferase</keyword>
<dbReference type="Proteomes" id="UP001611415">
    <property type="component" value="Unassembled WGS sequence"/>
</dbReference>
<accession>A0ABW7X1U5</accession>
<dbReference type="InterPro" id="IPR002201">
    <property type="entry name" value="Glyco_trans_9"/>
</dbReference>